<evidence type="ECO:0000313" key="1">
    <source>
        <dbReference type="EMBL" id="GFO25182.1"/>
    </source>
</evidence>
<evidence type="ECO:0000313" key="2">
    <source>
        <dbReference type="Proteomes" id="UP000735302"/>
    </source>
</evidence>
<dbReference type="EMBL" id="BLXT01005734">
    <property type="protein sequence ID" value="GFO25182.1"/>
    <property type="molecule type" value="Genomic_DNA"/>
</dbReference>
<protein>
    <submittedName>
        <fullName evidence="1">Uncharacterized protein</fullName>
    </submittedName>
</protein>
<proteinExistence type="predicted"/>
<accession>A0AAV4C0R2</accession>
<reference evidence="1 2" key="1">
    <citation type="journal article" date="2021" name="Elife">
        <title>Chloroplast acquisition without the gene transfer in kleptoplastic sea slugs, Plakobranchus ocellatus.</title>
        <authorList>
            <person name="Maeda T."/>
            <person name="Takahashi S."/>
            <person name="Yoshida T."/>
            <person name="Shimamura S."/>
            <person name="Takaki Y."/>
            <person name="Nagai Y."/>
            <person name="Toyoda A."/>
            <person name="Suzuki Y."/>
            <person name="Arimoto A."/>
            <person name="Ishii H."/>
            <person name="Satoh N."/>
            <person name="Nishiyama T."/>
            <person name="Hasebe M."/>
            <person name="Maruyama T."/>
            <person name="Minagawa J."/>
            <person name="Obokata J."/>
            <person name="Shigenobu S."/>
        </authorList>
    </citation>
    <scope>NUCLEOTIDE SEQUENCE [LARGE SCALE GENOMIC DNA]</scope>
</reference>
<dbReference type="AlphaFoldDB" id="A0AAV4C0R2"/>
<sequence>MKAGVGGPRPGTLAPGEPTWLWDLANVGPTGTPRGGEGCGSGFSGRENDSCVYPGVEEEPTVVAKTYVSVSKSQPAKAAGQGLPETIEILDGHFHLDRLFGRGHSV</sequence>
<keyword evidence="2" id="KW-1185">Reference proteome</keyword>
<gene>
    <name evidence="1" type="ORF">PoB_005168700</name>
</gene>
<organism evidence="1 2">
    <name type="scientific">Plakobranchus ocellatus</name>
    <dbReference type="NCBI Taxonomy" id="259542"/>
    <lineage>
        <taxon>Eukaryota</taxon>
        <taxon>Metazoa</taxon>
        <taxon>Spiralia</taxon>
        <taxon>Lophotrochozoa</taxon>
        <taxon>Mollusca</taxon>
        <taxon>Gastropoda</taxon>
        <taxon>Heterobranchia</taxon>
        <taxon>Euthyneura</taxon>
        <taxon>Panpulmonata</taxon>
        <taxon>Sacoglossa</taxon>
        <taxon>Placobranchoidea</taxon>
        <taxon>Plakobranchidae</taxon>
        <taxon>Plakobranchus</taxon>
    </lineage>
</organism>
<name>A0AAV4C0R2_9GAST</name>
<comment type="caution">
    <text evidence="1">The sequence shown here is derived from an EMBL/GenBank/DDBJ whole genome shotgun (WGS) entry which is preliminary data.</text>
</comment>
<dbReference type="Proteomes" id="UP000735302">
    <property type="component" value="Unassembled WGS sequence"/>
</dbReference>